<comment type="similarity">
    <text evidence="1">Belongs to the CdaR family.</text>
</comment>
<feature type="domain" description="CdaR GGDEF-like" evidence="3">
    <location>
        <begin position="144"/>
        <end position="266"/>
    </location>
</feature>
<name>A0A6I5ZLT9_9FIRM</name>
<dbReference type="InterPro" id="IPR042070">
    <property type="entry name" value="PucR_C-HTH_sf"/>
</dbReference>
<reference evidence="4 5" key="1">
    <citation type="submission" date="2019-11" db="EMBL/GenBank/DDBJ databases">
        <title>Genome sequence of Moorella glycerini DSM11254.</title>
        <authorList>
            <person name="Poehlein A."/>
            <person name="Boeer T."/>
            <person name="Daniel R."/>
        </authorList>
    </citation>
    <scope>NUCLEOTIDE SEQUENCE [LARGE SCALE GENOMIC DNA]</scope>
    <source>
        <strain evidence="4 5">DSM 11254</strain>
    </source>
</reference>
<dbReference type="Pfam" id="PF17853">
    <property type="entry name" value="GGDEF_2"/>
    <property type="match status" value="1"/>
</dbReference>
<dbReference type="OrthoDB" id="143422at2"/>
<dbReference type="EMBL" id="CP046244">
    <property type="protein sequence ID" value="QGP90850.1"/>
    <property type="molecule type" value="Genomic_DNA"/>
</dbReference>
<evidence type="ECO:0000313" key="5">
    <source>
        <dbReference type="Proteomes" id="UP000425916"/>
    </source>
</evidence>
<keyword evidence="5" id="KW-1185">Reference proteome</keyword>
<dbReference type="PANTHER" id="PTHR33744:SF1">
    <property type="entry name" value="DNA-BINDING TRANSCRIPTIONAL ACTIVATOR ADER"/>
    <property type="match status" value="1"/>
</dbReference>
<proteinExistence type="inferred from homology"/>
<dbReference type="Proteomes" id="UP000425916">
    <property type="component" value="Chromosome"/>
</dbReference>
<evidence type="ECO:0000259" key="2">
    <source>
        <dbReference type="Pfam" id="PF13556"/>
    </source>
</evidence>
<evidence type="ECO:0000259" key="3">
    <source>
        <dbReference type="Pfam" id="PF17853"/>
    </source>
</evidence>
<protein>
    <submittedName>
        <fullName evidence="4">GGDEF-like domain protein</fullName>
    </submittedName>
</protein>
<dbReference type="Pfam" id="PF13556">
    <property type="entry name" value="HTH_30"/>
    <property type="match status" value="1"/>
</dbReference>
<sequence length="385" mass="43409">MDILTGLIDLIIKGSTLESLVHYLGRQFRTVFIISNPWGKVLATSDAVEFPAGSYLPFSLSPGREEAAFGRWTYLAVALKSGATNYGYLLALGEKGLPQPVVANIDQASRLLLLALARDQAVIAAERCHRADFVYDLLYNNFESKEVLVARGQLWGWDLTRPHALMVVELLAGPEEQFQELAGVIVREDYPEAILLPRERQLVIIIPALEDKGATGQRLKKIFSTLQQKLSRYAPGMHLGGGVGLFYPSTTDLYLSFQEAKIALEIGKLRRETGLVFFAELGVEKLLYQLTPYQLEDYYQQTLGRLEAFDQENGTNYLEVLEKYFQFNGDFQAIARHFYLHPNTLRYRLQKIGEILAVNVHSLETQLDLLAALKARLLARRRARG</sequence>
<gene>
    <name evidence="4" type="ORF">MGLY_01620</name>
</gene>
<dbReference type="InterPro" id="IPR025736">
    <property type="entry name" value="PucR_C-HTH_dom"/>
</dbReference>
<dbReference type="InterPro" id="IPR041522">
    <property type="entry name" value="CdaR_GGDEF"/>
</dbReference>
<feature type="domain" description="PucR C-terminal helix-turn-helix" evidence="2">
    <location>
        <begin position="317"/>
        <end position="375"/>
    </location>
</feature>
<dbReference type="Gene3D" id="1.10.10.2840">
    <property type="entry name" value="PucR C-terminal helix-turn-helix domain"/>
    <property type="match status" value="1"/>
</dbReference>
<evidence type="ECO:0000256" key="1">
    <source>
        <dbReference type="ARBA" id="ARBA00006754"/>
    </source>
</evidence>
<accession>A0A6I5ZLT9</accession>
<evidence type="ECO:0000313" key="4">
    <source>
        <dbReference type="EMBL" id="QGP90850.1"/>
    </source>
</evidence>
<dbReference type="InterPro" id="IPR051448">
    <property type="entry name" value="CdaR-like_regulators"/>
</dbReference>
<dbReference type="RefSeq" id="WP_156271307.1">
    <property type="nucleotide sequence ID" value="NZ_CP046244.1"/>
</dbReference>
<organism evidence="4 5">
    <name type="scientific">Neomoorella glycerini</name>
    <dbReference type="NCBI Taxonomy" id="55779"/>
    <lineage>
        <taxon>Bacteria</taxon>
        <taxon>Bacillati</taxon>
        <taxon>Bacillota</taxon>
        <taxon>Clostridia</taxon>
        <taxon>Neomoorellales</taxon>
        <taxon>Neomoorellaceae</taxon>
        <taxon>Neomoorella</taxon>
    </lineage>
</organism>
<dbReference type="PANTHER" id="PTHR33744">
    <property type="entry name" value="CARBOHYDRATE DIACID REGULATOR"/>
    <property type="match status" value="1"/>
</dbReference>
<dbReference type="AlphaFoldDB" id="A0A6I5ZLT9"/>